<dbReference type="PANTHER" id="PTHR46791">
    <property type="entry name" value="EXPRESSED PROTEIN"/>
    <property type="match status" value="1"/>
</dbReference>
<evidence type="ECO:0000313" key="2">
    <source>
        <dbReference type="EMBL" id="KAL1276787.1"/>
    </source>
</evidence>
<keyword evidence="3" id="KW-1185">Reference proteome</keyword>
<dbReference type="Pfam" id="PF24764">
    <property type="entry name" value="rva_4"/>
    <property type="match status" value="1"/>
</dbReference>
<evidence type="ECO:0000313" key="3">
    <source>
        <dbReference type="Proteomes" id="UP001558613"/>
    </source>
</evidence>
<dbReference type="SMART" id="SM01288">
    <property type="entry name" value="FISNA"/>
    <property type="match status" value="1"/>
</dbReference>
<evidence type="ECO:0000259" key="1">
    <source>
        <dbReference type="SMART" id="SM01288"/>
    </source>
</evidence>
<organism evidence="2 3">
    <name type="scientific">Cirrhinus molitorella</name>
    <name type="common">mud carp</name>
    <dbReference type="NCBI Taxonomy" id="172907"/>
    <lineage>
        <taxon>Eukaryota</taxon>
        <taxon>Metazoa</taxon>
        <taxon>Chordata</taxon>
        <taxon>Craniata</taxon>
        <taxon>Vertebrata</taxon>
        <taxon>Euteleostomi</taxon>
        <taxon>Actinopterygii</taxon>
        <taxon>Neopterygii</taxon>
        <taxon>Teleostei</taxon>
        <taxon>Ostariophysi</taxon>
        <taxon>Cypriniformes</taxon>
        <taxon>Cyprinidae</taxon>
        <taxon>Labeoninae</taxon>
        <taxon>Labeonini</taxon>
        <taxon>Cirrhinus</taxon>
    </lineage>
</organism>
<feature type="domain" description="FISNA" evidence="1">
    <location>
        <begin position="61"/>
        <end position="128"/>
    </location>
</feature>
<dbReference type="InterPro" id="IPR058913">
    <property type="entry name" value="Integrase_dom_put"/>
</dbReference>
<dbReference type="Proteomes" id="UP001558613">
    <property type="component" value="Unassembled WGS sequence"/>
</dbReference>
<sequence>MEEPITFKSGDTRPGLSSVQQKTLETEFSCVTVKSDESMVCQEQFKSGDTWPGLSNEVLNTFRSNLMKKFERLYEGTVMQGNPTLLNEIYTELYITESESGEISNEHELCDTLGAGENANYRWNKLSDWLIPGNLKKRLEDTVWAEFDEVERIIRQMSNILEIQPCIAIQRDKVQKHIFLGFSRREIAERFGVSLKTLQRRIARWGIRRDDLNNCISGEELDVIVTEIHHRFPSTGYKLILGHLRSRQIFVKKSRVLASLRRVDPQGLLMRRLSLRTLKRRCYSVPAPNSIWHIAGNHELIRWRVVVHGGIDGFSRLILYQTVLESFLSAVEQYGVPSRVCSDKGGENTLVAHYMVDQQCRGADTGVYSPELVQPCALSAVELETLPNPTVPLPETIPVYIETVRILREMLDV</sequence>
<accession>A0ABR3NIV2</accession>
<dbReference type="PANTHER" id="PTHR46791:SF4">
    <property type="match status" value="1"/>
</dbReference>
<comment type="caution">
    <text evidence="2">The sequence shown here is derived from an EMBL/GenBank/DDBJ whole genome shotgun (WGS) entry which is preliminary data.</text>
</comment>
<gene>
    <name evidence="2" type="ORF">QQF64_036410</name>
</gene>
<name>A0ABR3NIV2_9TELE</name>
<proteinExistence type="predicted"/>
<dbReference type="InterPro" id="IPR029495">
    <property type="entry name" value="NACHT-assoc"/>
</dbReference>
<dbReference type="EMBL" id="JAYMGO010000004">
    <property type="protein sequence ID" value="KAL1276787.1"/>
    <property type="molecule type" value="Genomic_DNA"/>
</dbReference>
<reference evidence="2 3" key="1">
    <citation type="submission" date="2023-09" db="EMBL/GenBank/DDBJ databases">
        <authorList>
            <person name="Wang M."/>
        </authorList>
    </citation>
    <scope>NUCLEOTIDE SEQUENCE [LARGE SCALE GENOMIC DNA]</scope>
    <source>
        <strain evidence="2">GT-2023</strain>
        <tissue evidence="2">Liver</tissue>
    </source>
</reference>
<protein>
    <recommendedName>
        <fullName evidence="1">FISNA domain-containing protein</fullName>
    </recommendedName>
</protein>
<dbReference type="Pfam" id="PF14484">
    <property type="entry name" value="FISNA"/>
    <property type="match status" value="1"/>
</dbReference>